<dbReference type="PROSITE" id="PS51417">
    <property type="entry name" value="ARF"/>
    <property type="match status" value="1"/>
</dbReference>
<evidence type="ECO:0000256" key="12">
    <source>
        <dbReference type="ARBA" id="ARBA00070396"/>
    </source>
</evidence>
<dbReference type="Proteomes" id="UP001392437">
    <property type="component" value="Unassembled WGS sequence"/>
</dbReference>
<feature type="binding site" evidence="13">
    <location>
        <position position="70"/>
    </location>
    <ligand>
        <name>GTP</name>
        <dbReference type="ChEBI" id="CHEBI:37565"/>
    </ligand>
</feature>
<keyword evidence="14" id="KW-0479">Metal-binding</keyword>
<dbReference type="Gene3D" id="3.40.50.300">
    <property type="entry name" value="P-loop containing nucleotide triphosphate hydrolases"/>
    <property type="match status" value="1"/>
</dbReference>
<dbReference type="PRINTS" id="PR00328">
    <property type="entry name" value="SAR1GTPBP"/>
</dbReference>
<keyword evidence="6 16" id="KW-0931">ER-Golgi transport</keyword>
<comment type="function">
    <text evidence="16">GTP-binding protein involved in protein trafficking; modulates vesicle budding and uncoating within the Golgi apparatus.</text>
</comment>
<dbReference type="InterPro" id="IPR045872">
    <property type="entry name" value="Arf1-5-like"/>
</dbReference>
<feature type="binding site" evidence="14">
    <location>
        <position position="31"/>
    </location>
    <ligand>
        <name>Mg(2+)</name>
        <dbReference type="ChEBI" id="CHEBI:18420"/>
    </ligand>
</feature>
<comment type="similarity">
    <text evidence="2 15">Belongs to the small GTPase superfamily. Arf family.</text>
</comment>
<dbReference type="SMART" id="SM00177">
    <property type="entry name" value="ARF"/>
    <property type="match status" value="1"/>
</dbReference>
<evidence type="ECO:0000313" key="18">
    <source>
        <dbReference type="Proteomes" id="UP001392437"/>
    </source>
</evidence>
<keyword evidence="9 13" id="KW-0342">GTP-binding</keyword>
<evidence type="ECO:0000256" key="4">
    <source>
        <dbReference type="ARBA" id="ARBA00022707"/>
    </source>
</evidence>
<comment type="caution">
    <text evidence="17">The sequence shown here is derived from an EMBL/GenBank/DDBJ whole genome shotgun (WGS) entry which is preliminary data.</text>
</comment>
<keyword evidence="8 16" id="KW-0333">Golgi apparatus</keyword>
<reference evidence="17 18" key="1">
    <citation type="submission" date="2023-01" db="EMBL/GenBank/DDBJ databases">
        <title>Analysis of 21 Apiospora genomes using comparative genomics revels a genus with tremendous synthesis potential of carbohydrate active enzymes and secondary metabolites.</title>
        <authorList>
            <person name="Sorensen T."/>
        </authorList>
    </citation>
    <scope>NUCLEOTIDE SEQUENCE [LARGE SCALE GENOMIC DNA]</scope>
    <source>
        <strain evidence="17 18">CBS 117206</strain>
    </source>
</reference>
<evidence type="ECO:0000313" key="17">
    <source>
        <dbReference type="EMBL" id="KAK8113629.1"/>
    </source>
</evidence>
<sequence>MGLNISKLFDKLWGKKEMRILMVGLDAAGKTTILYKLKLGEIVTTIPTIGFNVETVEYKNIQFTVWDVGGQDKIRPLWRHYFQNTQGIIFVVDSNDRDRIVEAREELQRMLNEDELRDAILLVFANKQDLPNAMNAAEITDKLGLHSLRQRAWYIQSTCATSGDGLYEGLEWLATTLRKAGHQ</sequence>
<feature type="binding site" evidence="13">
    <location>
        <begin position="126"/>
        <end position="129"/>
    </location>
    <ligand>
        <name>GTP</name>
        <dbReference type="ChEBI" id="CHEBI:37565"/>
    </ligand>
</feature>
<comment type="function">
    <text evidence="11">GTP-binding protein involved in protein trafficking; may modulate vesicle budding and uncoating within the Golgi apparatus.</text>
</comment>
<evidence type="ECO:0000256" key="2">
    <source>
        <dbReference type="ARBA" id="ARBA00010290"/>
    </source>
</evidence>
<name>A0AAW0QQW6_9PEZI</name>
<proteinExistence type="inferred from homology"/>
<protein>
    <recommendedName>
        <fullName evidence="12 16">ADP-ribosylation factor</fullName>
    </recommendedName>
</protein>
<dbReference type="NCBIfam" id="TIGR00231">
    <property type="entry name" value="small_GTP"/>
    <property type="match status" value="1"/>
</dbReference>
<dbReference type="GO" id="GO:0016192">
    <property type="term" value="P:vesicle-mediated transport"/>
    <property type="evidence" value="ECO:0007669"/>
    <property type="project" value="UniProtKB-UniRule"/>
</dbReference>
<keyword evidence="5 13" id="KW-0547">Nucleotide-binding</keyword>
<evidence type="ECO:0000256" key="11">
    <source>
        <dbReference type="ARBA" id="ARBA00053326"/>
    </source>
</evidence>
<evidence type="ECO:0000256" key="9">
    <source>
        <dbReference type="ARBA" id="ARBA00023134"/>
    </source>
</evidence>
<dbReference type="Pfam" id="PF00025">
    <property type="entry name" value="Arf"/>
    <property type="match status" value="1"/>
</dbReference>
<evidence type="ECO:0000256" key="15">
    <source>
        <dbReference type="RuleBase" id="RU003925"/>
    </source>
</evidence>
<keyword evidence="3 16" id="KW-0813">Transport</keyword>
<keyword evidence="14" id="KW-0460">Magnesium</keyword>
<dbReference type="EMBL" id="JAQQWP010000006">
    <property type="protein sequence ID" value="KAK8113629.1"/>
    <property type="molecule type" value="Genomic_DNA"/>
</dbReference>
<dbReference type="CDD" id="cd04150">
    <property type="entry name" value="Arf1_5_like"/>
    <property type="match status" value="1"/>
</dbReference>
<gene>
    <name evidence="17" type="ORF">PG999_005698</name>
</gene>
<dbReference type="SMART" id="SM00178">
    <property type="entry name" value="SAR"/>
    <property type="match status" value="1"/>
</dbReference>
<evidence type="ECO:0000256" key="8">
    <source>
        <dbReference type="ARBA" id="ARBA00023034"/>
    </source>
</evidence>
<evidence type="ECO:0000256" key="14">
    <source>
        <dbReference type="PIRSR" id="PIRSR606689-2"/>
    </source>
</evidence>
<evidence type="ECO:0000256" key="16">
    <source>
        <dbReference type="RuleBase" id="RU369003"/>
    </source>
</evidence>
<dbReference type="PANTHER" id="PTHR11711">
    <property type="entry name" value="ADP RIBOSYLATION FACTOR-RELATED"/>
    <property type="match status" value="1"/>
</dbReference>
<dbReference type="SMART" id="SM00175">
    <property type="entry name" value="RAB"/>
    <property type="match status" value="1"/>
</dbReference>
<keyword evidence="18" id="KW-1185">Reference proteome</keyword>
<comment type="subcellular location">
    <subcellularLocation>
        <location evidence="1 16">Golgi apparatus</location>
    </subcellularLocation>
</comment>
<dbReference type="InterPro" id="IPR027417">
    <property type="entry name" value="P-loop_NTPase"/>
</dbReference>
<evidence type="ECO:0000256" key="7">
    <source>
        <dbReference type="ARBA" id="ARBA00022927"/>
    </source>
</evidence>
<dbReference type="GO" id="GO:0046872">
    <property type="term" value="F:metal ion binding"/>
    <property type="evidence" value="ECO:0007669"/>
    <property type="project" value="UniProtKB-KW"/>
</dbReference>
<evidence type="ECO:0000256" key="5">
    <source>
        <dbReference type="ARBA" id="ARBA00022741"/>
    </source>
</evidence>
<evidence type="ECO:0000256" key="3">
    <source>
        <dbReference type="ARBA" id="ARBA00022448"/>
    </source>
</evidence>
<dbReference type="AlphaFoldDB" id="A0AAW0QQW6"/>
<dbReference type="InterPro" id="IPR006689">
    <property type="entry name" value="Small_GTPase_ARF/SAR"/>
</dbReference>
<evidence type="ECO:0000256" key="13">
    <source>
        <dbReference type="PIRSR" id="PIRSR606689-1"/>
    </source>
</evidence>
<dbReference type="GO" id="GO:0003924">
    <property type="term" value="F:GTPase activity"/>
    <property type="evidence" value="ECO:0007669"/>
    <property type="project" value="UniProtKB-UniRule"/>
</dbReference>
<feature type="binding site" evidence="13">
    <location>
        <begin position="24"/>
        <end position="31"/>
    </location>
    <ligand>
        <name>GTP</name>
        <dbReference type="ChEBI" id="CHEBI:37565"/>
    </ligand>
</feature>
<dbReference type="GO" id="GO:0015031">
    <property type="term" value="P:protein transport"/>
    <property type="evidence" value="ECO:0007669"/>
    <property type="project" value="UniProtKB-KW"/>
</dbReference>
<dbReference type="InterPro" id="IPR005225">
    <property type="entry name" value="Small_GTP-bd"/>
</dbReference>
<dbReference type="GO" id="GO:0005794">
    <property type="term" value="C:Golgi apparatus"/>
    <property type="evidence" value="ECO:0007669"/>
    <property type="project" value="UniProtKB-SubCell"/>
</dbReference>
<feature type="binding site" evidence="14">
    <location>
        <position position="48"/>
    </location>
    <ligand>
        <name>Mg(2+)</name>
        <dbReference type="ChEBI" id="CHEBI:18420"/>
    </ligand>
</feature>
<organism evidence="17 18">
    <name type="scientific">Apiospora kogelbergensis</name>
    <dbReference type="NCBI Taxonomy" id="1337665"/>
    <lineage>
        <taxon>Eukaryota</taxon>
        <taxon>Fungi</taxon>
        <taxon>Dikarya</taxon>
        <taxon>Ascomycota</taxon>
        <taxon>Pezizomycotina</taxon>
        <taxon>Sordariomycetes</taxon>
        <taxon>Xylariomycetidae</taxon>
        <taxon>Amphisphaeriales</taxon>
        <taxon>Apiosporaceae</taxon>
        <taxon>Apiospora</taxon>
    </lineage>
</organism>
<evidence type="ECO:0000256" key="6">
    <source>
        <dbReference type="ARBA" id="ARBA00022892"/>
    </source>
</evidence>
<accession>A0AAW0QQW6</accession>
<dbReference type="GO" id="GO:0005525">
    <property type="term" value="F:GTP binding"/>
    <property type="evidence" value="ECO:0007669"/>
    <property type="project" value="UniProtKB-UniRule"/>
</dbReference>
<dbReference type="InterPro" id="IPR024156">
    <property type="entry name" value="Small_GTPase_ARF"/>
</dbReference>
<keyword evidence="10 16" id="KW-0449">Lipoprotein</keyword>
<dbReference type="SUPFAM" id="SSF52540">
    <property type="entry name" value="P-loop containing nucleoside triphosphate hydrolases"/>
    <property type="match status" value="1"/>
</dbReference>
<dbReference type="FunFam" id="3.40.50.300:FF:003500">
    <property type="entry name" value="ADP-ribosylation factor 1"/>
    <property type="match status" value="1"/>
</dbReference>
<keyword evidence="7 16" id="KW-0653">Protein transport</keyword>
<evidence type="ECO:0000256" key="1">
    <source>
        <dbReference type="ARBA" id="ARBA00004555"/>
    </source>
</evidence>
<evidence type="ECO:0000256" key="10">
    <source>
        <dbReference type="ARBA" id="ARBA00023288"/>
    </source>
</evidence>
<keyword evidence="4 16" id="KW-0519">Myristate</keyword>